<comment type="caution">
    <text evidence="1">The sequence shown here is derived from an EMBL/GenBank/DDBJ whole genome shotgun (WGS) entry which is preliminary data.</text>
</comment>
<organism evidence="1 2">
    <name type="scientific">Pseudomonas bharatica CSV86</name>
    <dbReference type="NCBI Taxonomy" id="1005395"/>
    <lineage>
        <taxon>Bacteria</taxon>
        <taxon>Pseudomonadati</taxon>
        <taxon>Pseudomonadota</taxon>
        <taxon>Gammaproteobacteria</taxon>
        <taxon>Pseudomonadales</taxon>
        <taxon>Pseudomonadaceae</taxon>
        <taxon>Pseudomonas</taxon>
        <taxon>Pseudomonas bharatica</taxon>
    </lineage>
</organism>
<proteinExistence type="predicted"/>
<dbReference type="Pfam" id="PF01541">
    <property type="entry name" value="GIY-YIG"/>
    <property type="match status" value="1"/>
</dbReference>
<sequence>MAKFYYQIKGRRPAKGPYGEAEWAWPPVFSGMVEATDRKAAKATVEDQYERKFPSRVLRKDMEAHEYLLHIQPIDESDTYLLGRFESRSCKECGTAFRLIDKYNDPHTETKSHDYCTEACQTAAKFRDLSEFRLASEGRSPPVIYQVRQKSSGRVYIGQTTQPFTLRWWQHLSNPTSCKFHAALGGSDITDWEFSVIEVIAYPDDCTNRAAYITERESHWIRVLSSVETGFNTVRPAGSIDPSQVLLPIADPA</sequence>
<evidence type="ECO:0000313" key="1">
    <source>
        <dbReference type="EMBL" id="NNJ15523.1"/>
    </source>
</evidence>
<protein>
    <submittedName>
        <fullName evidence="1">GIY-YIG nuclease family protein</fullName>
    </submittedName>
</protein>
<dbReference type="Proteomes" id="UP000010448">
    <property type="component" value="Unassembled WGS sequence"/>
</dbReference>
<evidence type="ECO:0000313" key="2">
    <source>
        <dbReference type="Proteomes" id="UP000010448"/>
    </source>
</evidence>
<dbReference type="Gene3D" id="3.40.1440.10">
    <property type="entry name" value="GIY-YIG endonuclease"/>
    <property type="match status" value="1"/>
</dbReference>
<dbReference type="eggNOG" id="ENOG502ZDHH">
    <property type="taxonomic scope" value="Bacteria"/>
</dbReference>
<dbReference type="SUPFAM" id="SSF82771">
    <property type="entry name" value="GIY-YIG endonuclease"/>
    <property type="match status" value="1"/>
</dbReference>
<name>L1M3F1_9PSED</name>
<dbReference type="AlphaFoldDB" id="L1M3F1"/>
<gene>
    <name evidence="1" type="ORF">CSV86_009890</name>
</gene>
<dbReference type="InterPro" id="IPR035901">
    <property type="entry name" value="GIY-YIG_endonuc_sf"/>
</dbReference>
<dbReference type="EMBL" id="AMWJ02000001">
    <property type="protein sequence ID" value="NNJ15523.1"/>
    <property type="molecule type" value="Genomic_DNA"/>
</dbReference>
<reference evidence="1 2" key="1">
    <citation type="journal article" date="2013" name="Genome Announc.">
        <title>Genome Sequence of Naphthalene-Degrading Soil Bacterium Pseudomonas putida CSV86.</title>
        <authorList>
            <person name="Phale P.S."/>
            <person name="Paliwal V."/>
            <person name="Raju S.C."/>
            <person name="Modak A."/>
            <person name="Purohit H.J."/>
        </authorList>
    </citation>
    <scope>NUCLEOTIDE SEQUENCE [LARGE SCALE GENOMIC DNA]</scope>
    <source>
        <strain evidence="1 2">CSV86</strain>
    </source>
</reference>
<dbReference type="RefSeq" id="WP_009397172.1">
    <property type="nucleotide sequence ID" value="NZ_AMWJ02000001.1"/>
</dbReference>
<keyword evidence="2" id="KW-1185">Reference proteome</keyword>
<dbReference type="OrthoDB" id="6934825at2"/>
<accession>L1M3F1</accession>
<dbReference type="InterPro" id="IPR000305">
    <property type="entry name" value="GIY-YIG_endonuc"/>
</dbReference>